<sequence length="117" mass="13115">MKNEGMSDMSSNASNASSMDDGEDDFPVAAKHDYRRGKGKARPSWRKHGKTAPEFTGHTGATHSEEWTDFTPMQIFQLFFSQVVWELLVTANVMLSVTEKLPDRATQVIGLQQPLQK</sequence>
<reference evidence="3" key="1">
    <citation type="submission" date="2025-08" db="UniProtKB">
        <authorList>
            <consortium name="RefSeq"/>
        </authorList>
    </citation>
    <scope>IDENTIFICATION</scope>
</reference>
<dbReference type="GeneID" id="110979374"/>
<dbReference type="AlphaFoldDB" id="A0A8B7YGN7"/>
<dbReference type="RefSeq" id="XP_022090811.1">
    <property type="nucleotide sequence ID" value="XM_022235119.1"/>
</dbReference>
<feature type="compositionally biased region" description="Low complexity" evidence="1">
    <location>
        <begin position="1"/>
        <end position="19"/>
    </location>
</feature>
<feature type="compositionally biased region" description="Basic residues" evidence="1">
    <location>
        <begin position="33"/>
        <end position="50"/>
    </location>
</feature>
<dbReference type="KEGG" id="aplc:110979374"/>
<evidence type="ECO:0000256" key="1">
    <source>
        <dbReference type="SAM" id="MobiDB-lite"/>
    </source>
</evidence>
<evidence type="ECO:0000313" key="2">
    <source>
        <dbReference type="Proteomes" id="UP000694845"/>
    </source>
</evidence>
<dbReference type="Proteomes" id="UP000694845">
    <property type="component" value="Unplaced"/>
</dbReference>
<gene>
    <name evidence="3" type="primary">LOC110979374</name>
</gene>
<name>A0A8B7YGN7_ACAPL</name>
<proteinExistence type="predicted"/>
<protein>
    <submittedName>
        <fullName evidence="3">Uncharacterized protein LOC110979374</fullName>
    </submittedName>
</protein>
<keyword evidence="2" id="KW-1185">Reference proteome</keyword>
<organism evidence="2 3">
    <name type="scientific">Acanthaster planci</name>
    <name type="common">Crown-of-thorns starfish</name>
    <dbReference type="NCBI Taxonomy" id="133434"/>
    <lineage>
        <taxon>Eukaryota</taxon>
        <taxon>Metazoa</taxon>
        <taxon>Echinodermata</taxon>
        <taxon>Eleutherozoa</taxon>
        <taxon>Asterozoa</taxon>
        <taxon>Asteroidea</taxon>
        <taxon>Valvatacea</taxon>
        <taxon>Valvatida</taxon>
        <taxon>Acanthasteridae</taxon>
        <taxon>Acanthaster</taxon>
    </lineage>
</organism>
<evidence type="ECO:0000313" key="3">
    <source>
        <dbReference type="RefSeq" id="XP_022090811.1"/>
    </source>
</evidence>
<accession>A0A8B7YGN7</accession>
<feature type="region of interest" description="Disordered" evidence="1">
    <location>
        <begin position="1"/>
        <end position="61"/>
    </location>
</feature>